<comment type="catalytic activity">
    <reaction evidence="7">
        <text>RNA(n) + a ribonucleoside 5'-triphosphate = RNA(n+1) + diphosphate</text>
        <dbReference type="Rhea" id="RHEA:21248"/>
        <dbReference type="Rhea" id="RHEA-COMP:14527"/>
        <dbReference type="Rhea" id="RHEA-COMP:17342"/>
        <dbReference type="ChEBI" id="CHEBI:33019"/>
        <dbReference type="ChEBI" id="CHEBI:61557"/>
        <dbReference type="ChEBI" id="CHEBI:140395"/>
        <dbReference type="EC" id="2.7.7.6"/>
    </reaction>
</comment>
<dbReference type="GO" id="GO:0003899">
    <property type="term" value="F:DNA-directed RNA polymerase activity"/>
    <property type="evidence" value="ECO:0007669"/>
    <property type="project" value="UniProtKB-EC"/>
</dbReference>
<evidence type="ECO:0000259" key="8">
    <source>
        <dbReference type="Pfam" id="PF00940"/>
    </source>
</evidence>
<dbReference type="GO" id="GO:0006390">
    <property type="term" value="P:mitochondrial transcription"/>
    <property type="evidence" value="ECO:0007669"/>
    <property type="project" value="TreeGrafter"/>
</dbReference>
<keyword evidence="5" id="KW-0548">Nucleotidyltransferase</keyword>
<dbReference type="SUPFAM" id="SSF56672">
    <property type="entry name" value="DNA/RNA polymerases"/>
    <property type="match status" value="1"/>
</dbReference>
<keyword evidence="6" id="KW-0804">Transcription</keyword>
<evidence type="ECO:0000256" key="6">
    <source>
        <dbReference type="ARBA" id="ARBA00023163"/>
    </source>
</evidence>
<evidence type="ECO:0000256" key="5">
    <source>
        <dbReference type="ARBA" id="ARBA00022695"/>
    </source>
</evidence>
<evidence type="ECO:0000256" key="4">
    <source>
        <dbReference type="ARBA" id="ARBA00022679"/>
    </source>
</evidence>
<feature type="domain" description="DNA-directed RNA polymerase C-terminal" evidence="8">
    <location>
        <begin position="2"/>
        <end position="47"/>
    </location>
</feature>
<sequence>MQVKTTLQVLTLQRETDKVLARKHMTAFAPDLIHSLDGSHMMITAVAGLSFAGGGEFPEVLPKPNFSAITIPRRLWSEINILLQLSCSVFSGYKGTK</sequence>
<dbReference type="Proteomes" id="UP000467841">
    <property type="component" value="Unassembled WGS sequence"/>
</dbReference>
<organism evidence="9 10">
    <name type="scientific">Microthlaspi erraticum</name>
    <dbReference type="NCBI Taxonomy" id="1685480"/>
    <lineage>
        <taxon>Eukaryota</taxon>
        <taxon>Viridiplantae</taxon>
        <taxon>Streptophyta</taxon>
        <taxon>Embryophyta</taxon>
        <taxon>Tracheophyta</taxon>
        <taxon>Spermatophyta</taxon>
        <taxon>Magnoliopsida</taxon>
        <taxon>eudicotyledons</taxon>
        <taxon>Gunneridae</taxon>
        <taxon>Pentapetalae</taxon>
        <taxon>rosids</taxon>
        <taxon>malvids</taxon>
        <taxon>Brassicales</taxon>
        <taxon>Brassicaceae</taxon>
        <taxon>Coluteocarpeae</taxon>
        <taxon>Microthlaspi</taxon>
    </lineage>
</organism>
<dbReference type="Pfam" id="PF00940">
    <property type="entry name" value="RNA_pol"/>
    <property type="match status" value="1"/>
</dbReference>
<gene>
    <name evidence="9" type="ORF">MERR_LOCUS46035</name>
</gene>
<evidence type="ECO:0000313" key="10">
    <source>
        <dbReference type="Proteomes" id="UP000467841"/>
    </source>
</evidence>
<comment type="caution">
    <text evidence="9">The sequence shown here is derived from an EMBL/GenBank/DDBJ whole genome shotgun (WGS) entry which is preliminary data.</text>
</comment>
<dbReference type="GO" id="GO:0034245">
    <property type="term" value="C:mitochondrial DNA-directed RNA polymerase complex"/>
    <property type="evidence" value="ECO:0007669"/>
    <property type="project" value="TreeGrafter"/>
</dbReference>
<dbReference type="EC" id="2.7.7.6" evidence="2"/>
<accession>A0A6D2LF47</accession>
<evidence type="ECO:0000256" key="3">
    <source>
        <dbReference type="ARBA" id="ARBA00022478"/>
    </source>
</evidence>
<dbReference type="PANTHER" id="PTHR10102">
    <property type="entry name" value="DNA-DIRECTED RNA POLYMERASE, MITOCHONDRIAL"/>
    <property type="match status" value="1"/>
</dbReference>
<keyword evidence="4" id="KW-0808">Transferase</keyword>
<dbReference type="GO" id="GO:0003677">
    <property type="term" value="F:DNA binding"/>
    <property type="evidence" value="ECO:0007669"/>
    <property type="project" value="InterPro"/>
</dbReference>
<proteinExistence type="inferred from homology"/>
<dbReference type="InterPro" id="IPR002092">
    <property type="entry name" value="DNA-dir_Rpol_phage-type"/>
</dbReference>
<evidence type="ECO:0000256" key="1">
    <source>
        <dbReference type="ARBA" id="ARBA00009493"/>
    </source>
</evidence>
<evidence type="ECO:0000256" key="7">
    <source>
        <dbReference type="ARBA" id="ARBA00048552"/>
    </source>
</evidence>
<dbReference type="InterPro" id="IPR046950">
    <property type="entry name" value="DNA-dir_Rpol_C_phage-type"/>
</dbReference>
<dbReference type="InterPro" id="IPR043502">
    <property type="entry name" value="DNA/RNA_pol_sf"/>
</dbReference>
<dbReference type="AlphaFoldDB" id="A0A6D2LF47"/>
<protein>
    <recommendedName>
        <fullName evidence="2">DNA-directed RNA polymerase</fullName>
        <ecNumber evidence="2">2.7.7.6</ecNumber>
    </recommendedName>
</protein>
<keyword evidence="10" id="KW-1185">Reference proteome</keyword>
<dbReference type="OrthoDB" id="1715204at2759"/>
<keyword evidence="3" id="KW-0240">DNA-directed RNA polymerase</keyword>
<comment type="similarity">
    <text evidence="1">Belongs to the phage and mitochondrial RNA polymerase family.</text>
</comment>
<evidence type="ECO:0000313" key="9">
    <source>
        <dbReference type="EMBL" id="CAA7058799.1"/>
    </source>
</evidence>
<dbReference type="PANTHER" id="PTHR10102:SF25">
    <property type="entry name" value="DNA-DIRECTED RNA POLYMERASE 1, MITOCHONDRIAL"/>
    <property type="match status" value="1"/>
</dbReference>
<name>A0A6D2LF47_9BRAS</name>
<reference evidence="9" key="1">
    <citation type="submission" date="2020-01" db="EMBL/GenBank/DDBJ databases">
        <authorList>
            <person name="Mishra B."/>
        </authorList>
    </citation>
    <scope>NUCLEOTIDE SEQUENCE [LARGE SCALE GENOMIC DNA]</scope>
</reference>
<dbReference type="EMBL" id="CACVBM020001740">
    <property type="protein sequence ID" value="CAA7058799.1"/>
    <property type="molecule type" value="Genomic_DNA"/>
</dbReference>
<evidence type="ECO:0000256" key="2">
    <source>
        <dbReference type="ARBA" id="ARBA00012418"/>
    </source>
</evidence>